<organism evidence="2 3">
    <name type="scientific">Brassica carinata</name>
    <name type="common">Ethiopian mustard</name>
    <name type="synonym">Abyssinian cabbage</name>
    <dbReference type="NCBI Taxonomy" id="52824"/>
    <lineage>
        <taxon>Eukaryota</taxon>
        <taxon>Viridiplantae</taxon>
        <taxon>Streptophyta</taxon>
        <taxon>Embryophyta</taxon>
        <taxon>Tracheophyta</taxon>
        <taxon>Spermatophyta</taxon>
        <taxon>Magnoliopsida</taxon>
        <taxon>eudicotyledons</taxon>
        <taxon>Gunneridae</taxon>
        <taxon>Pentapetalae</taxon>
        <taxon>rosids</taxon>
        <taxon>malvids</taxon>
        <taxon>Brassicales</taxon>
        <taxon>Brassicaceae</taxon>
        <taxon>Brassiceae</taxon>
        <taxon>Brassica</taxon>
    </lineage>
</organism>
<keyword evidence="3" id="KW-1185">Reference proteome</keyword>
<evidence type="ECO:0000256" key="1">
    <source>
        <dbReference type="SAM" id="MobiDB-lite"/>
    </source>
</evidence>
<proteinExistence type="predicted"/>
<name>A0A8X7VH13_BRACI</name>
<dbReference type="Proteomes" id="UP000886595">
    <property type="component" value="Unassembled WGS sequence"/>
</dbReference>
<dbReference type="AlphaFoldDB" id="A0A8X7VH13"/>
<comment type="caution">
    <text evidence="2">The sequence shown here is derived from an EMBL/GenBank/DDBJ whole genome shotgun (WGS) entry which is preliminary data.</text>
</comment>
<evidence type="ECO:0000313" key="3">
    <source>
        <dbReference type="Proteomes" id="UP000886595"/>
    </source>
</evidence>
<feature type="compositionally biased region" description="Polar residues" evidence="1">
    <location>
        <begin position="88"/>
        <end position="102"/>
    </location>
</feature>
<reference evidence="2 3" key="1">
    <citation type="submission" date="2020-02" db="EMBL/GenBank/DDBJ databases">
        <authorList>
            <person name="Ma Q."/>
            <person name="Huang Y."/>
            <person name="Song X."/>
            <person name="Pei D."/>
        </authorList>
    </citation>
    <scope>NUCLEOTIDE SEQUENCE [LARGE SCALE GENOMIC DNA]</scope>
    <source>
        <strain evidence="2">Sxm20200214</strain>
        <tissue evidence="2">Leaf</tissue>
    </source>
</reference>
<gene>
    <name evidence="2" type="ORF">Bca52824_022782</name>
</gene>
<accession>A0A8X7VH13</accession>
<dbReference type="EMBL" id="JAAMPC010000005">
    <property type="protein sequence ID" value="KAG2311225.1"/>
    <property type="molecule type" value="Genomic_DNA"/>
</dbReference>
<evidence type="ECO:0000313" key="2">
    <source>
        <dbReference type="EMBL" id="KAG2311225.1"/>
    </source>
</evidence>
<feature type="region of interest" description="Disordered" evidence="1">
    <location>
        <begin position="88"/>
        <end position="110"/>
    </location>
</feature>
<sequence>MLTPLYTQNGIVLEELAPLTYSLESTNHVLDVGVRRFKATEIIHHYLAKYNDGDSFEGKLLSFLMDSPVSVVVCSYESFWRIVESDTTRTGMNSGNAKTRQVNGEAIEAL</sequence>
<protein>
    <submittedName>
        <fullName evidence="2">Uncharacterized protein</fullName>
    </submittedName>
</protein>